<dbReference type="AlphaFoldDB" id="A0A934Q4T5"/>
<dbReference type="EMBL" id="JAEHOH010000006">
    <property type="protein sequence ID" value="MBK0418425.1"/>
    <property type="molecule type" value="Genomic_DNA"/>
</dbReference>
<proteinExistence type="predicted"/>
<dbReference type="RefSeq" id="WP_200114550.1">
    <property type="nucleotide sequence ID" value="NZ_JAEHOH010000006.1"/>
</dbReference>
<dbReference type="Proteomes" id="UP000608530">
    <property type="component" value="Unassembled WGS sequence"/>
</dbReference>
<gene>
    <name evidence="1" type="ORF">JD276_05180</name>
</gene>
<evidence type="ECO:0000313" key="1">
    <source>
        <dbReference type="EMBL" id="MBK0418425.1"/>
    </source>
</evidence>
<keyword evidence="2" id="KW-1185">Reference proteome</keyword>
<sequence>MAAEGAKPVRRILAVVVVLVLLAGAAELALRLILPSVIAAAVRSQLHLTADHPVDVSLGGSALLHAVTGRVGDVTIAVDDAPVGQGIVVGASLHADSVPFNPLSGELRGGTARLTVSQEQLPPVVSLLTRDVAQTGEVRDGGLVVGRDIGLFGQNVPLTSTLRLGIADGGAVEVQPTAVGVASFDLSADQISEFTGGLLDPILKPHTVCVRDRLPVGIDLTGIELSTTGSVHIDAELAPGILSDPAQREPGSCA</sequence>
<accession>A0A934Q4T5</accession>
<organism evidence="1 2">
    <name type="scientific">Leucobacter chromiisoli</name>
    <dbReference type="NCBI Taxonomy" id="2796471"/>
    <lineage>
        <taxon>Bacteria</taxon>
        <taxon>Bacillati</taxon>
        <taxon>Actinomycetota</taxon>
        <taxon>Actinomycetes</taxon>
        <taxon>Micrococcales</taxon>
        <taxon>Microbacteriaceae</taxon>
        <taxon>Leucobacter</taxon>
    </lineage>
</organism>
<name>A0A934Q4T5_9MICO</name>
<reference evidence="1" key="1">
    <citation type="submission" date="2020-12" db="EMBL/GenBank/DDBJ databases">
        <title>Leucobacter sp. CAS1, isolated from Chromium sludge.</title>
        <authorList>
            <person name="Xu Z."/>
        </authorList>
    </citation>
    <scope>NUCLEOTIDE SEQUENCE</scope>
    <source>
        <strain evidence="1">CSA1</strain>
    </source>
</reference>
<comment type="caution">
    <text evidence="1">The sequence shown here is derived from an EMBL/GenBank/DDBJ whole genome shotgun (WGS) entry which is preliminary data.</text>
</comment>
<dbReference type="InterPro" id="IPR021373">
    <property type="entry name" value="DUF2993"/>
</dbReference>
<evidence type="ECO:0000313" key="2">
    <source>
        <dbReference type="Proteomes" id="UP000608530"/>
    </source>
</evidence>
<protein>
    <submittedName>
        <fullName evidence="1">DUF2993 domain-containing protein</fullName>
    </submittedName>
</protein>
<dbReference type="Pfam" id="PF11209">
    <property type="entry name" value="LmeA"/>
    <property type="match status" value="1"/>
</dbReference>